<feature type="compositionally biased region" description="Polar residues" evidence="1">
    <location>
        <begin position="37"/>
        <end position="49"/>
    </location>
</feature>
<dbReference type="EMBL" id="JAGMUV010000011">
    <property type="protein sequence ID" value="KAH7140714.1"/>
    <property type="molecule type" value="Genomic_DNA"/>
</dbReference>
<protein>
    <submittedName>
        <fullName evidence="2">Uncharacterized protein</fullName>
    </submittedName>
</protein>
<feature type="region of interest" description="Disordered" evidence="1">
    <location>
        <begin position="1"/>
        <end position="111"/>
    </location>
</feature>
<evidence type="ECO:0000256" key="1">
    <source>
        <dbReference type="SAM" id="MobiDB-lite"/>
    </source>
</evidence>
<proteinExistence type="predicted"/>
<dbReference type="AlphaFoldDB" id="A0A9P9EP90"/>
<accession>A0A9P9EP90</accession>
<comment type="caution">
    <text evidence="2">The sequence shown here is derived from an EMBL/GenBank/DDBJ whole genome shotgun (WGS) entry which is preliminary data.</text>
</comment>
<sequence>MSDQRARPATRLNPGKPNLTSLTFTEAAEQNVRRSQRLNTNTPDFTSPTLKDVAEKTERTSLKRPCPKREAGDQKIDTEHIHEPVLKKKKDYKGKGIARPDPPSRSEGQAKLPRWNLVDSATECRVCAAKFNHPMDLKLCRWLAWRMCEDCWTTYGTQKGFKRLGGHEKWYEKVSLRKKQLNDAEQLDGAENAAGAALQSPTSNNDEMFPALQTSPLFPFFNPVLNPYTQQPLPHGYRPSVGYTREERNHLRKDSVWAFENDASINVFGIHPGQQANNAPAPEEAKAGSQVTEDWLQNPTDISDMMIDHKGEGQDPGPMPTHILDPNMPSMYWKAGDF</sequence>
<organism evidence="2 3">
    <name type="scientific">Dactylonectria macrodidyma</name>
    <dbReference type="NCBI Taxonomy" id="307937"/>
    <lineage>
        <taxon>Eukaryota</taxon>
        <taxon>Fungi</taxon>
        <taxon>Dikarya</taxon>
        <taxon>Ascomycota</taxon>
        <taxon>Pezizomycotina</taxon>
        <taxon>Sordariomycetes</taxon>
        <taxon>Hypocreomycetidae</taxon>
        <taxon>Hypocreales</taxon>
        <taxon>Nectriaceae</taxon>
        <taxon>Dactylonectria</taxon>
    </lineage>
</organism>
<feature type="compositionally biased region" description="Basic and acidic residues" evidence="1">
    <location>
        <begin position="52"/>
        <end position="86"/>
    </location>
</feature>
<evidence type="ECO:0000313" key="2">
    <source>
        <dbReference type="EMBL" id="KAH7140714.1"/>
    </source>
</evidence>
<evidence type="ECO:0000313" key="3">
    <source>
        <dbReference type="Proteomes" id="UP000738349"/>
    </source>
</evidence>
<reference evidence="2" key="1">
    <citation type="journal article" date="2021" name="Nat. Commun.">
        <title>Genetic determinants of endophytism in the Arabidopsis root mycobiome.</title>
        <authorList>
            <person name="Mesny F."/>
            <person name="Miyauchi S."/>
            <person name="Thiergart T."/>
            <person name="Pickel B."/>
            <person name="Atanasova L."/>
            <person name="Karlsson M."/>
            <person name="Huettel B."/>
            <person name="Barry K.W."/>
            <person name="Haridas S."/>
            <person name="Chen C."/>
            <person name="Bauer D."/>
            <person name="Andreopoulos W."/>
            <person name="Pangilinan J."/>
            <person name="LaButti K."/>
            <person name="Riley R."/>
            <person name="Lipzen A."/>
            <person name="Clum A."/>
            <person name="Drula E."/>
            <person name="Henrissat B."/>
            <person name="Kohler A."/>
            <person name="Grigoriev I.V."/>
            <person name="Martin F.M."/>
            <person name="Hacquard S."/>
        </authorList>
    </citation>
    <scope>NUCLEOTIDE SEQUENCE</scope>
    <source>
        <strain evidence="2">MPI-CAGE-AT-0147</strain>
    </source>
</reference>
<name>A0A9P9EP90_9HYPO</name>
<gene>
    <name evidence="2" type="ORF">EDB81DRAFT_885432</name>
</gene>
<dbReference type="OrthoDB" id="10478781at2759"/>
<dbReference type="Proteomes" id="UP000738349">
    <property type="component" value="Unassembled WGS sequence"/>
</dbReference>
<keyword evidence="3" id="KW-1185">Reference proteome</keyword>